<gene>
    <name evidence="3" type="ORF">O181_129367</name>
</gene>
<dbReference type="SUPFAM" id="SSF53098">
    <property type="entry name" value="Ribonuclease H-like"/>
    <property type="match status" value="1"/>
</dbReference>
<comment type="caution">
    <text evidence="3">The sequence shown here is derived from an EMBL/GenBank/DDBJ whole genome shotgun (WGS) entry which is preliminary data.</text>
</comment>
<evidence type="ECO:0000313" key="3">
    <source>
        <dbReference type="EMBL" id="MBW0589652.1"/>
    </source>
</evidence>
<dbReference type="PROSITE" id="PS50994">
    <property type="entry name" value="INTEGRASE"/>
    <property type="match status" value="1"/>
</dbReference>
<feature type="domain" description="Integrase catalytic" evidence="2">
    <location>
        <begin position="1"/>
        <end position="96"/>
    </location>
</feature>
<proteinExistence type="predicted"/>
<evidence type="ECO:0000259" key="2">
    <source>
        <dbReference type="PROSITE" id="PS50994"/>
    </source>
</evidence>
<dbReference type="Proteomes" id="UP000765509">
    <property type="component" value="Unassembled WGS sequence"/>
</dbReference>
<evidence type="ECO:0000313" key="4">
    <source>
        <dbReference type="Proteomes" id="UP000765509"/>
    </source>
</evidence>
<dbReference type="PANTHER" id="PTHR35046">
    <property type="entry name" value="ZINC KNUCKLE (CCHC-TYPE) FAMILY PROTEIN"/>
    <property type="match status" value="1"/>
</dbReference>
<sequence>MDWVTGLVPGGKENFNSCLIIADRFRKSLRFLPCHKEHTAMDTYLLFWNNIISTCGVPKIIIGDRNPKFTSEVWTNLYDILGTMLAFSTAYHPQTD</sequence>
<dbReference type="OrthoDB" id="2273864at2759"/>
<evidence type="ECO:0000256" key="1">
    <source>
        <dbReference type="ARBA" id="ARBA00022884"/>
    </source>
</evidence>
<dbReference type="InterPro" id="IPR036397">
    <property type="entry name" value="RNaseH_sf"/>
</dbReference>
<dbReference type="GO" id="GO:0015074">
    <property type="term" value="P:DNA integration"/>
    <property type="evidence" value="ECO:0007669"/>
    <property type="project" value="InterPro"/>
</dbReference>
<reference evidence="3" key="1">
    <citation type="submission" date="2021-03" db="EMBL/GenBank/DDBJ databases">
        <title>Draft genome sequence of rust myrtle Austropuccinia psidii MF-1, a brazilian biotype.</title>
        <authorList>
            <person name="Quecine M.C."/>
            <person name="Pachon D.M.R."/>
            <person name="Bonatelli M.L."/>
            <person name="Correr F.H."/>
            <person name="Franceschini L.M."/>
            <person name="Leite T.F."/>
            <person name="Margarido G.R.A."/>
            <person name="Almeida C.A."/>
            <person name="Ferrarezi J.A."/>
            <person name="Labate C.A."/>
        </authorList>
    </citation>
    <scope>NUCLEOTIDE SEQUENCE</scope>
    <source>
        <strain evidence="3">MF-1</strain>
    </source>
</reference>
<dbReference type="Gene3D" id="3.30.420.10">
    <property type="entry name" value="Ribonuclease H-like superfamily/Ribonuclease H"/>
    <property type="match status" value="1"/>
</dbReference>
<dbReference type="AlphaFoldDB" id="A0A9Q3L1P3"/>
<dbReference type="GO" id="GO:0003723">
    <property type="term" value="F:RNA binding"/>
    <property type="evidence" value="ECO:0007669"/>
    <property type="project" value="UniProtKB-KW"/>
</dbReference>
<organism evidence="3 4">
    <name type="scientific">Austropuccinia psidii MF-1</name>
    <dbReference type="NCBI Taxonomy" id="1389203"/>
    <lineage>
        <taxon>Eukaryota</taxon>
        <taxon>Fungi</taxon>
        <taxon>Dikarya</taxon>
        <taxon>Basidiomycota</taxon>
        <taxon>Pucciniomycotina</taxon>
        <taxon>Pucciniomycetes</taxon>
        <taxon>Pucciniales</taxon>
        <taxon>Sphaerophragmiaceae</taxon>
        <taxon>Austropuccinia</taxon>
    </lineage>
</organism>
<dbReference type="GO" id="GO:0005634">
    <property type="term" value="C:nucleus"/>
    <property type="evidence" value="ECO:0007669"/>
    <property type="project" value="UniProtKB-ARBA"/>
</dbReference>
<dbReference type="InterPro" id="IPR012337">
    <property type="entry name" value="RNaseH-like_sf"/>
</dbReference>
<keyword evidence="1" id="KW-0694">RNA-binding</keyword>
<dbReference type="InterPro" id="IPR001584">
    <property type="entry name" value="Integrase_cat-core"/>
</dbReference>
<accession>A0A9Q3L1P3</accession>
<protein>
    <recommendedName>
        <fullName evidence="2">Integrase catalytic domain-containing protein</fullName>
    </recommendedName>
</protein>
<dbReference type="PANTHER" id="PTHR35046:SF9">
    <property type="entry name" value="RNA-DIRECTED DNA POLYMERASE"/>
    <property type="match status" value="1"/>
</dbReference>
<keyword evidence="4" id="KW-1185">Reference proteome</keyword>
<dbReference type="EMBL" id="AVOT02135099">
    <property type="protein sequence ID" value="MBW0589652.1"/>
    <property type="molecule type" value="Genomic_DNA"/>
</dbReference>
<name>A0A9Q3L1P3_9BASI</name>